<dbReference type="Gene3D" id="1.25.40.10">
    <property type="entry name" value="Tetratricopeptide repeat domain"/>
    <property type="match status" value="2"/>
</dbReference>
<dbReference type="SUPFAM" id="SSF52980">
    <property type="entry name" value="Restriction endonuclease-like"/>
    <property type="match status" value="1"/>
</dbReference>
<dbReference type="Pfam" id="PF04471">
    <property type="entry name" value="Mrr_cat"/>
    <property type="match status" value="1"/>
</dbReference>
<evidence type="ECO:0000259" key="4">
    <source>
        <dbReference type="Pfam" id="PF04471"/>
    </source>
</evidence>
<dbReference type="GO" id="GO:0006383">
    <property type="term" value="P:transcription by RNA polymerase III"/>
    <property type="evidence" value="ECO:0007669"/>
    <property type="project" value="InterPro"/>
</dbReference>
<sequence>MFWFTVAIVLAGLTAYFLYATMQEGKTKQAQRAVESGDLDTALSIFMESLRHDPNNVEALWHLGNINEEKGLIPEAIGYYVKLIEIGKESKLFTMFELYRRVGLLYRRLGRDNDALDYLLQAYQIIPSAKDVIREIADILFSQKSFFRALSFFEKGAVFLKDEAPFIKQYAFCLIMTDKVEMALPMLEALEKMFSHDIEFLFLLSFAYFKTAAYQRAREIMEIALNSNFSLPLSMMYFGVKLLFVCYLYAKNYEIAKQLWDQLKNLSLNYTDEGERQRELSMALIMLRTKQGYYENAMEELKANFQKEIASGETGGGSTLESKQSQSFLYKLLAILHRYKKEQEKEAYMGSSAKQTLDYARLENEAKDAMVKLDQVYQQWLSSFITKEELWANFRPKVSLTFDPIPILEKYLAPKEKLKKSSGKPEHLSRNEKQGKYETLGLNPNNPCESLLSVDFPSFTIIVRELASDMGYRVLSQVVKVDPHAYGEAKGFDLLCEEKADNRSRVLFCVRRWTEPIGSIYLTNLLSAAKEFDVERIVMVATSSLSQEAERWLETNKKLQYLNCEDIISFLLN</sequence>
<keyword evidence="3" id="KW-0472">Membrane</keyword>
<dbReference type="GO" id="GO:0003677">
    <property type="term" value="F:DNA binding"/>
    <property type="evidence" value="ECO:0007669"/>
    <property type="project" value="InterPro"/>
</dbReference>
<keyword evidence="6" id="KW-1185">Reference proteome</keyword>
<dbReference type="InterPro" id="IPR039340">
    <property type="entry name" value="Tfc4/TFIIIC-102/Sfc4"/>
</dbReference>
<dbReference type="Pfam" id="PF13432">
    <property type="entry name" value="TPR_16"/>
    <property type="match status" value="1"/>
</dbReference>
<proteinExistence type="predicted"/>
<dbReference type="SMART" id="SM00028">
    <property type="entry name" value="TPR"/>
    <property type="match status" value="2"/>
</dbReference>
<keyword evidence="3" id="KW-1133">Transmembrane helix</keyword>
<organism evidence="5 6">
    <name type="scientific">Thermospira aquatica</name>
    <dbReference type="NCBI Taxonomy" id="2828656"/>
    <lineage>
        <taxon>Bacteria</taxon>
        <taxon>Pseudomonadati</taxon>
        <taxon>Spirochaetota</taxon>
        <taxon>Spirochaetia</taxon>
        <taxon>Brevinematales</taxon>
        <taxon>Thermospiraceae</taxon>
        <taxon>Thermospira</taxon>
    </lineage>
</organism>
<dbReference type="GO" id="GO:0004519">
    <property type="term" value="F:endonuclease activity"/>
    <property type="evidence" value="ECO:0007669"/>
    <property type="project" value="InterPro"/>
</dbReference>
<dbReference type="PANTHER" id="PTHR23082:SF0">
    <property type="entry name" value="GENERAL TRANSCRIPTION FACTOR 3C POLYPEPTIDE 3"/>
    <property type="match status" value="1"/>
</dbReference>
<feature type="domain" description="Restriction endonuclease type IV Mrr" evidence="4">
    <location>
        <begin position="453"/>
        <end position="570"/>
    </location>
</feature>
<dbReference type="KEGG" id="taqu:KDW03_02960"/>
<feature type="region of interest" description="Disordered" evidence="2">
    <location>
        <begin position="418"/>
        <end position="440"/>
    </location>
</feature>
<gene>
    <name evidence="5" type="ORF">KDW03_02960</name>
</gene>
<dbReference type="GO" id="GO:0009307">
    <property type="term" value="P:DNA restriction-modification system"/>
    <property type="evidence" value="ECO:0007669"/>
    <property type="project" value="InterPro"/>
</dbReference>
<feature type="repeat" description="TPR" evidence="1">
    <location>
        <begin position="96"/>
        <end position="129"/>
    </location>
</feature>
<dbReference type="PROSITE" id="PS50005">
    <property type="entry name" value="TPR"/>
    <property type="match status" value="1"/>
</dbReference>
<protein>
    <submittedName>
        <fullName evidence="5">Tetratricopeptide repeat protein</fullName>
    </submittedName>
</protein>
<evidence type="ECO:0000256" key="3">
    <source>
        <dbReference type="SAM" id="Phobius"/>
    </source>
</evidence>
<dbReference type="SUPFAM" id="SSF48452">
    <property type="entry name" value="TPR-like"/>
    <property type="match status" value="1"/>
</dbReference>
<keyword evidence="3" id="KW-0812">Transmembrane</keyword>
<feature type="transmembrane region" description="Helical" evidence="3">
    <location>
        <begin position="6"/>
        <end position="22"/>
    </location>
</feature>
<dbReference type="InterPro" id="IPR007560">
    <property type="entry name" value="Restrct_endonuc_IV_Mrr"/>
</dbReference>
<dbReference type="PANTHER" id="PTHR23082">
    <property type="entry name" value="TRANSCRIPTION INITIATION FACTOR IIIC TFIIIC , POLYPEPTIDE 3-RELATED"/>
    <property type="match status" value="1"/>
</dbReference>
<evidence type="ECO:0000256" key="1">
    <source>
        <dbReference type="PROSITE-ProRule" id="PRU00339"/>
    </source>
</evidence>
<dbReference type="InterPro" id="IPR019734">
    <property type="entry name" value="TPR_rpt"/>
</dbReference>
<dbReference type="EMBL" id="CP073355">
    <property type="protein sequence ID" value="URA10779.1"/>
    <property type="molecule type" value="Genomic_DNA"/>
</dbReference>
<dbReference type="InterPro" id="IPR011335">
    <property type="entry name" value="Restrct_endonuc-II-like"/>
</dbReference>
<dbReference type="GO" id="GO:0000127">
    <property type="term" value="C:transcription factor TFIIIC complex"/>
    <property type="evidence" value="ECO:0007669"/>
    <property type="project" value="TreeGrafter"/>
</dbReference>
<dbReference type="Proteomes" id="UP001056539">
    <property type="component" value="Chromosome"/>
</dbReference>
<evidence type="ECO:0000313" key="5">
    <source>
        <dbReference type="EMBL" id="URA10779.1"/>
    </source>
</evidence>
<dbReference type="RefSeq" id="WP_271435908.1">
    <property type="nucleotide sequence ID" value="NZ_CP073355.1"/>
</dbReference>
<evidence type="ECO:0000256" key="2">
    <source>
        <dbReference type="SAM" id="MobiDB-lite"/>
    </source>
</evidence>
<reference evidence="5" key="1">
    <citation type="submission" date="2021-04" db="EMBL/GenBank/DDBJ databases">
        <authorList>
            <person name="Postec A."/>
        </authorList>
    </citation>
    <scope>NUCLEOTIDE SEQUENCE</scope>
    <source>
        <strain evidence="5">F1F22</strain>
    </source>
</reference>
<dbReference type="InterPro" id="IPR011990">
    <property type="entry name" value="TPR-like_helical_dom_sf"/>
</dbReference>
<name>A0AAX3BFE2_9SPIR</name>
<evidence type="ECO:0000313" key="6">
    <source>
        <dbReference type="Proteomes" id="UP001056539"/>
    </source>
</evidence>
<keyword evidence="1" id="KW-0802">TPR repeat</keyword>
<reference evidence="5" key="2">
    <citation type="submission" date="2022-06" db="EMBL/GenBank/DDBJ databases">
        <title>Thermospira aquatica gen. nov., sp. nov.</title>
        <authorList>
            <person name="Ben Ali Gam Z."/>
            <person name="Labat M."/>
        </authorList>
    </citation>
    <scope>NUCLEOTIDE SEQUENCE</scope>
    <source>
        <strain evidence="5">F1F22</strain>
    </source>
</reference>
<dbReference type="AlphaFoldDB" id="A0AAX3BFE2"/>
<feature type="compositionally biased region" description="Basic and acidic residues" evidence="2">
    <location>
        <begin position="423"/>
        <end position="436"/>
    </location>
</feature>
<accession>A0AAX3BFE2</accession>